<feature type="signal peptide" evidence="1">
    <location>
        <begin position="1"/>
        <end position="24"/>
    </location>
</feature>
<dbReference type="Pfam" id="PF16156">
    <property type="entry name" value="DUF4864"/>
    <property type="match status" value="1"/>
</dbReference>
<evidence type="ECO:0000256" key="1">
    <source>
        <dbReference type="SAM" id="SignalP"/>
    </source>
</evidence>
<proteinExistence type="predicted"/>
<dbReference type="EMBL" id="RCWN01000001">
    <property type="protein sequence ID" value="RLQ87952.1"/>
    <property type="molecule type" value="Genomic_DNA"/>
</dbReference>
<sequence length="140" mass="15297">MYPTRQFLFALVLTAAYGVAGASADELSPWQSTVDQQLQSFQSGDDAEAYSHAAPNIKRFFPTLEGFMAMVEGGYPQVRRPKSWSMGRSIPLTASSVAQEVIIVGPEGKLWKALYTLELQEDGSWQISGVSLQGMKSFGV</sequence>
<name>A0A3L7JHI7_9HYPH</name>
<organism evidence="2 3">
    <name type="scientific">Notoacmeibacter ruber</name>
    <dbReference type="NCBI Taxonomy" id="2670375"/>
    <lineage>
        <taxon>Bacteria</taxon>
        <taxon>Pseudomonadati</taxon>
        <taxon>Pseudomonadota</taxon>
        <taxon>Alphaproteobacteria</taxon>
        <taxon>Hyphomicrobiales</taxon>
        <taxon>Notoacmeibacteraceae</taxon>
        <taxon>Notoacmeibacter</taxon>
    </lineage>
</organism>
<dbReference type="Proteomes" id="UP000281094">
    <property type="component" value="Unassembled WGS sequence"/>
</dbReference>
<evidence type="ECO:0000313" key="3">
    <source>
        <dbReference type="Proteomes" id="UP000281094"/>
    </source>
</evidence>
<reference evidence="2 3" key="1">
    <citation type="submission" date="2018-10" db="EMBL/GenBank/DDBJ databases">
        <title>Notoacmeibacter sp. M2BS9Y-3-1, whole genome shotgun sequence.</title>
        <authorList>
            <person name="Tuo L."/>
        </authorList>
    </citation>
    <scope>NUCLEOTIDE SEQUENCE [LARGE SCALE GENOMIC DNA]</scope>
    <source>
        <strain evidence="2 3">M2BS9Y-3-1</strain>
    </source>
</reference>
<gene>
    <name evidence="2" type="ORF">D8780_06770</name>
</gene>
<dbReference type="RefSeq" id="WP_121644915.1">
    <property type="nucleotide sequence ID" value="NZ_RCWN01000001.1"/>
</dbReference>
<protein>
    <submittedName>
        <fullName evidence="2">DUF4864 domain-containing protein</fullName>
    </submittedName>
</protein>
<keyword evidence="1" id="KW-0732">Signal</keyword>
<feature type="chain" id="PRO_5018259431" evidence="1">
    <location>
        <begin position="25"/>
        <end position="140"/>
    </location>
</feature>
<comment type="caution">
    <text evidence="2">The sequence shown here is derived from an EMBL/GenBank/DDBJ whole genome shotgun (WGS) entry which is preliminary data.</text>
</comment>
<keyword evidence="3" id="KW-1185">Reference proteome</keyword>
<evidence type="ECO:0000313" key="2">
    <source>
        <dbReference type="EMBL" id="RLQ87952.1"/>
    </source>
</evidence>
<accession>A0A3L7JHI7</accession>
<dbReference type="InterPro" id="IPR032347">
    <property type="entry name" value="DUF4864"/>
</dbReference>
<dbReference type="AlphaFoldDB" id="A0A3L7JHI7"/>